<protein>
    <submittedName>
        <fullName evidence="1">Uncharacterized protein</fullName>
    </submittedName>
</protein>
<evidence type="ECO:0000313" key="1">
    <source>
        <dbReference type="EMBL" id="ARF70755.1"/>
    </source>
</evidence>
<dbReference type="AlphaFoldDB" id="A0A1V0UZV6"/>
<dbReference type="Proteomes" id="UP000192727">
    <property type="component" value="Plasmid pPLP3"/>
</dbReference>
<sequence length="70" mass="8033">MKFTKPNGEVINLDTDIPYDSKLEITNKILDEYNNYFTTYKNSVTKSCLRILSNYLCSEKGKSKAGEKSE</sequence>
<name>A0A1V0UZV6_9BACL</name>
<reference evidence="1 2" key="1">
    <citation type="submission" date="2017-03" db="EMBL/GenBank/DDBJ databases">
        <title>Paenibacillus larvae genome sequencing.</title>
        <authorList>
            <person name="Dingman D.W."/>
        </authorList>
    </citation>
    <scope>NUCLEOTIDE SEQUENCE [LARGE SCALE GENOMIC DNA]</scope>
    <source>
        <strain evidence="1 2">SAG 10367</strain>
        <plasmid evidence="2">pplp3</plasmid>
    </source>
</reference>
<dbReference type="RefSeq" id="WP_083041736.1">
    <property type="nucleotide sequence ID" value="NZ_CP020558.1"/>
</dbReference>
<gene>
    <name evidence="1" type="ORF">B7C51_25115</name>
</gene>
<keyword evidence="1" id="KW-0614">Plasmid</keyword>
<geneLocation type="plasmid" evidence="2">
    <name>pplp3</name>
</geneLocation>
<evidence type="ECO:0000313" key="2">
    <source>
        <dbReference type="Proteomes" id="UP000192727"/>
    </source>
</evidence>
<proteinExistence type="predicted"/>
<accession>A0A1V0UZV6</accession>
<dbReference type="EMBL" id="CP020558">
    <property type="protein sequence ID" value="ARF70755.1"/>
    <property type="molecule type" value="Genomic_DNA"/>
</dbReference>
<organism evidence="1 2">
    <name type="scientific">Paenibacillus larvae subsp. pulvifaciens</name>
    <dbReference type="NCBI Taxonomy" id="1477"/>
    <lineage>
        <taxon>Bacteria</taxon>
        <taxon>Bacillati</taxon>
        <taxon>Bacillota</taxon>
        <taxon>Bacilli</taxon>
        <taxon>Bacillales</taxon>
        <taxon>Paenibacillaceae</taxon>
        <taxon>Paenibacillus</taxon>
    </lineage>
</organism>